<organism evidence="2 3">
    <name type="scientific">Morus notabilis</name>
    <dbReference type="NCBI Taxonomy" id="981085"/>
    <lineage>
        <taxon>Eukaryota</taxon>
        <taxon>Viridiplantae</taxon>
        <taxon>Streptophyta</taxon>
        <taxon>Embryophyta</taxon>
        <taxon>Tracheophyta</taxon>
        <taxon>Spermatophyta</taxon>
        <taxon>Magnoliopsida</taxon>
        <taxon>eudicotyledons</taxon>
        <taxon>Gunneridae</taxon>
        <taxon>Pentapetalae</taxon>
        <taxon>rosids</taxon>
        <taxon>fabids</taxon>
        <taxon>Rosales</taxon>
        <taxon>Moraceae</taxon>
        <taxon>Moreae</taxon>
        <taxon>Morus</taxon>
    </lineage>
</organism>
<dbReference type="eggNOG" id="ENOG502S1US">
    <property type="taxonomic scope" value="Eukaryota"/>
</dbReference>
<keyword evidence="1" id="KW-1133">Transmembrane helix</keyword>
<gene>
    <name evidence="2" type="ORF">L484_018113</name>
</gene>
<name>W9QVK7_9ROSA</name>
<dbReference type="Proteomes" id="UP000030645">
    <property type="component" value="Unassembled WGS sequence"/>
</dbReference>
<dbReference type="EMBL" id="KE344222">
    <property type="protein sequence ID" value="EXB55186.1"/>
    <property type="molecule type" value="Genomic_DNA"/>
</dbReference>
<sequence length="351" mass="37743">MGICVSASKRVKNSLSNSPDFDSACDATFSHCLSLTQHAFPGVFPYQLTDAADNLFRALAVSAARPRALGWVSSPPTRSQVDSAFRVVTRGPNDNNDDGAQTLSSAQFKEWAVELFGDAALSSARGSLLRRVPIGAAGIACVGALTRLGNGLVGAAIGVYALGVYAAVYSSWIGRRRGKGWLDGSAANRVVSAFVRPLQALRGPTEGVVGFVPLWEGGLRAFWPWRGFGRGGAVMAPVVGGRSWVMRTPGWLALRDPVSADCGGDCSLGGLGLVRICSRLRRCPHFVRFIMCPSRAMRLSLFRMGLFSVEPLACSFVAYRGSFSLSGLRRGFYPSKGQRIWTETNVYQFFL</sequence>
<proteinExistence type="predicted"/>
<evidence type="ECO:0000256" key="1">
    <source>
        <dbReference type="SAM" id="Phobius"/>
    </source>
</evidence>
<reference evidence="3" key="1">
    <citation type="submission" date="2013-01" db="EMBL/GenBank/DDBJ databases">
        <title>Draft Genome Sequence of a Mulberry Tree, Morus notabilis C.K. Schneid.</title>
        <authorList>
            <person name="He N."/>
            <person name="Zhao S."/>
        </authorList>
    </citation>
    <scope>NUCLEOTIDE SEQUENCE</scope>
</reference>
<keyword evidence="3" id="KW-1185">Reference proteome</keyword>
<dbReference type="PANTHER" id="PTHR36743:SF1">
    <property type="entry name" value="OS04G0495300 PROTEIN"/>
    <property type="match status" value="1"/>
</dbReference>
<evidence type="ECO:0000313" key="3">
    <source>
        <dbReference type="Proteomes" id="UP000030645"/>
    </source>
</evidence>
<protein>
    <submittedName>
        <fullName evidence="2">Uncharacterized protein</fullName>
    </submittedName>
</protein>
<evidence type="ECO:0000313" key="2">
    <source>
        <dbReference type="EMBL" id="EXB55186.1"/>
    </source>
</evidence>
<keyword evidence="1" id="KW-0472">Membrane</keyword>
<dbReference type="PANTHER" id="PTHR36743">
    <property type="entry name" value="OS04G0495300 PROTEIN"/>
    <property type="match status" value="1"/>
</dbReference>
<dbReference type="AlphaFoldDB" id="W9QVK7"/>
<feature type="transmembrane region" description="Helical" evidence="1">
    <location>
        <begin position="152"/>
        <end position="172"/>
    </location>
</feature>
<keyword evidence="1" id="KW-0812">Transmembrane</keyword>
<dbReference type="STRING" id="981085.W9QVK7"/>
<accession>W9QVK7</accession>